<name>A0A518I0R6_9BACT</name>
<protein>
    <recommendedName>
        <fullName evidence="1">DUF7450 domain-containing protein</fullName>
    </recommendedName>
</protein>
<gene>
    <name evidence="2" type="ORF">Enr13x_66080</name>
</gene>
<proteinExistence type="predicted"/>
<keyword evidence="3" id="KW-1185">Reference proteome</keyword>
<dbReference type="Proteomes" id="UP000319004">
    <property type="component" value="Chromosome"/>
</dbReference>
<dbReference type="AlphaFoldDB" id="A0A518I0R6"/>
<dbReference type="Pfam" id="PF24247">
    <property type="entry name" value="DUF7450"/>
    <property type="match status" value="1"/>
</dbReference>
<dbReference type="KEGG" id="snep:Enr13x_66080"/>
<organism evidence="2 3">
    <name type="scientific">Stieleria neptunia</name>
    <dbReference type="NCBI Taxonomy" id="2527979"/>
    <lineage>
        <taxon>Bacteria</taxon>
        <taxon>Pseudomonadati</taxon>
        <taxon>Planctomycetota</taxon>
        <taxon>Planctomycetia</taxon>
        <taxon>Pirellulales</taxon>
        <taxon>Pirellulaceae</taxon>
        <taxon>Stieleria</taxon>
    </lineage>
</organism>
<dbReference type="OrthoDB" id="267031at2"/>
<accession>A0A518I0R6</accession>
<evidence type="ECO:0000259" key="1">
    <source>
        <dbReference type="Pfam" id="PF24247"/>
    </source>
</evidence>
<evidence type="ECO:0000313" key="2">
    <source>
        <dbReference type="EMBL" id="QDV46699.1"/>
    </source>
</evidence>
<dbReference type="EMBL" id="CP037423">
    <property type="protein sequence ID" value="QDV46699.1"/>
    <property type="molecule type" value="Genomic_DNA"/>
</dbReference>
<sequence length="117" mass="12547">MLGQPAFYLIPAQTIQDGPPADVPESLDHFIAFRIANVDSVALPEPTPGKPVMVCVPAQQWHHEEHVAIKSAATVLMVYEVEAKASEGKVTTIDPLGLNGLTTGQKTSVYVEGELVQ</sequence>
<dbReference type="InterPro" id="IPR055873">
    <property type="entry name" value="DUF7450"/>
</dbReference>
<feature type="domain" description="DUF7450" evidence="1">
    <location>
        <begin position="2"/>
        <end position="109"/>
    </location>
</feature>
<evidence type="ECO:0000313" key="3">
    <source>
        <dbReference type="Proteomes" id="UP000319004"/>
    </source>
</evidence>
<reference evidence="2 3" key="1">
    <citation type="submission" date="2019-03" db="EMBL/GenBank/DDBJ databases">
        <title>Deep-cultivation of Planctomycetes and their phenomic and genomic characterization uncovers novel biology.</title>
        <authorList>
            <person name="Wiegand S."/>
            <person name="Jogler M."/>
            <person name="Boedeker C."/>
            <person name="Pinto D."/>
            <person name="Vollmers J."/>
            <person name="Rivas-Marin E."/>
            <person name="Kohn T."/>
            <person name="Peeters S.H."/>
            <person name="Heuer A."/>
            <person name="Rast P."/>
            <person name="Oberbeckmann S."/>
            <person name="Bunk B."/>
            <person name="Jeske O."/>
            <person name="Meyerdierks A."/>
            <person name="Storesund J.E."/>
            <person name="Kallscheuer N."/>
            <person name="Luecker S."/>
            <person name="Lage O.M."/>
            <person name="Pohl T."/>
            <person name="Merkel B.J."/>
            <person name="Hornburger P."/>
            <person name="Mueller R.-W."/>
            <person name="Bruemmer F."/>
            <person name="Labrenz M."/>
            <person name="Spormann A.M."/>
            <person name="Op den Camp H."/>
            <person name="Overmann J."/>
            <person name="Amann R."/>
            <person name="Jetten M.S.M."/>
            <person name="Mascher T."/>
            <person name="Medema M.H."/>
            <person name="Devos D.P."/>
            <person name="Kaster A.-K."/>
            <person name="Ovreas L."/>
            <person name="Rohde M."/>
            <person name="Galperin M.Y."/>
            <person name="Jogler C."/>
        </authorList>
    </citation>
    <scope>NUCLEOTIDE SEQUENCE [LARGE SCALE GENOMIC DNA]</scope>
    <source>
        <strain evidence="2 3">Enr13</strain>
    </source>
</reference>
<dbReference type="RefSeq" id="WP_145390886.1">
    <property type="nucleotide sequence ID" value="NZ_CP037423.1"/>
</dbReference>